<name>A0A0F9AFY8_9ZZZZ</name>
<organism evidence="1">
    <name type="scientific">marine sediment metagenome</name>
    <dbReference type="NCBI Taxonomy" id="412755"/>
    <lineage>
        <taxon>unclassified sequences</taxon>
        <taxon>metagenomes</taxon>
        <taxon>ecological metagenomes</taxon>
    </lineage>
</organism>
<accession>A0A0F9AFY8</accession>
<reference evidence="1" key="1">
    <citation type="journal article" date="2015" name="Nature">
        <title>Complex archaea that bridge the gap between prokaryotes and eukaryotes.</title>
        <authorList>
            <person name="Spang A."/>
            <person name="Saw J.H."/>
            <person name="Jorgensen S.L."/>
            <person name="Zaremba-Niedzwiedzka K."/>
            <person name="Martijn J."/>
            <person name="Lind A.E."/>
            <person name="van Eijk R."/>
            <person name="Schleper C."/>
            <person name="Guy L."/>
            <person name="Ettema T.J."/>
        </authorList>
    </citation>
    <scope>NUCLEOTIDE SEQUENCE</scope>
</reference>
<comment type="caution">
    <text evidence="1">The sequence shown here is derived from an EMBL/GenBank/DDBJ whole genome shotgun (WGS) entry which is preliminary data.</text>
</comment>
<proteinExistence type="predicted"/>
<gene>
    <name evidence="1" type="ORF">LCGC14_2654970</name>
</gene>
<protein>
    <submittedName>
        <fullName evidence="1">Uncharacterized protein</fullName>
    </submittedName>
</protein>
<sequence>MAKKNDEIRFGPQIAPDTCIAVRRDADGNEHKVIAGPLEDGASIMPGTEILSVSSECRDGWHEVRPIYKPPQVATPAYRKGYDRIFGKKPNVGLA</sequence>
<dbReference type="AlphaFoldDB" id="A0A0F9AFY8"/>
<evidence type="ECO:0000313" key="1">
    <source>
        <dbReference type="EMBL" id="KKK97215.1"/>
    </source>
</evidence>
<dbReference type="EMBL" id="LAZR01046150">
    <property type="protein sequence ID" value="KKK97215.1"/>
    <property type="molecule type" value="Genomic_DNA"/>
</dbReference>